<dbReference type="InterPro" id="IPR029026">
    <property type="entry name" value="tRNA_m1G_MTases_N"/>
</dbReference>
<dbReference type="Gene3D" id="3.40.1280.10">
    <property type="match status" value="1"/>
</dbReference>
<dbReference type="EMBL" id="VSSQ01012109">
    <property type="protein sequence ID" value="MPM48465.1"/>
    <property type="molecule type" value="Genomic_DNA"/>
</dbReference>
<gene>
    <name evidence="4" type="primary">rlmB_31</name>
    <name evidence="4" type="ORF">SDC9_95190</name>
</gene>
<dbReference type="CDD" id="cd18103">
    <property type="entry name" value="SpoU-like_RlmB"/>
    <property type="match status" value="1"/>
</dbReference>
<protein>
    <submittedName>
        <fullName evidence="4">23S rRNA (Guanosine-2'-O-)-methyltransferase RlmB</fullName>
        <ecNumber evidence="4">2.1.1.185</ecNumber>
    </submittedName>
</protein>
<dbReference type="GO" id="GO:0006396">
    <property type="term" value="P:RNA processing"/>
    <property type="evidence" value="ECO:0007669"/>
    <property type="project" value="InterPro"/>
</dbReference>
<proteinExistence type="predicted"/>
<dbReference type="SUPFAM" id="SSF75217">
    <property type="entry name" value="alpha/beta knot"/>
    <property type="match status" value="1"/>
</dbReference>
<dbReference type="AlphaFoldDB" id="A0A645A5K5"/>
<sequence>MKNEAFKERDSSYAEGALSINAVFDSGSREIKEIFIASGAKVEDINIHRIIVKAKQLNIPVNCCSDEFYEEHSTAKTGGGILAEVSDRKLYSLEELLLKQHKLIFLLSGIEDPYNFGYSVRSLYASGAGGMLLPPRSWMSAAGVCIRASAGATELIDCAGYTDEKELVFALKSNGYSIVCAAEVKNSVSLYKAEISFPCVLIIGGEKRGISKALIENADNIIRIPYGRSFNKSLTTSAASAVIGFEFMRRFNGYSQK</sequence>
<accession>A0A645A5K5</accession>
<dbReference type="PANTHER" id="PTHR46429:SF1">
    <property type="entry name" value="23S RRNA (GUANOSINE-2'-O-)-METHYLTRANSFERASE RLMB"/>
    <property type="match status" value="1"/>
</dbReference>
<dbReference type="PANTHER" id="PTHR46429">
    <property type="entry name" value="23S RRNA (GUANOSINE-2'-O-)-METHYLTRANSFERASE RLMB"/>
    <property type="match status" value="1"/>
</dbReference>
<dbReference type="GO" id="GO:0005829">
    <property type="term" value="C:cytosol"/>
    <property type="evidence" value="ECO:0007669"/>
    <property type="project" value="TreeGrafter"/>
</dbReference>
<keyword evidence="2 4" id="KW-0808">Transferase</keyword>
<name>A0A645A5K5_9ZZZZ</name>
<comment type="caution">
    <text evidence="4">The sequence shown here is derived from an EMBL/GenBank/DDBJ whole genome shotgun (WGS) entry which is preliminary data.</text>
</comment>
<dbReference type="InterPro" id="IPR029028">
    <property type="entry name" value="Alpha/beta_knot_MTases"/>
</dbReference>
<evidence type="ECO:0000256" key="2">
    <source>
        <dbReference type="ARBA" id="ARBA00022679"/>
    </source>
</evidence>
<dbReference type="GO" id="GO:0032259">
    <property type="term" value="P:methylation"/>
    <property type="evidence" value="ECO:0007669"/>
    <property type="project" value="UniProtKB-KW"/>
</dbReference>
<evidence type="ECO:0000313" key="4">
    <source>
        <dbReference type="EMBL" id="MPM48465.1"/>
    </source>
</evidence>
<organism evidence="4">
    <name type="scientific">bioreactor metagenome</name>
    <dbReference type="NCBI Taxonomy" id="1076179"/>
    <lineage>
        <taxon>unclassified sequences</taxon>
        <taxon>metagenomes</taxon>
        <taxon>ecological metagenomes</taxon>
    </lineage>
</organism>
<keyword evidence="1 4" id="KW-0489">Methyltransferase</keyword>
<reference evidence="4" key="1">
    <citation type="submission" date="2019-08" db="EMBL/GenBank/DDBJ databases">
        <authorList>
            <person name="Kucharzyk K."/>
            <person name="Murdoch R.W."/>
            <person name="Higgins S."/>
            <person name="Loffler F."/>
        </authorList>
    </citation>
    <scope>NUCLEOTIDE SEQUENCE</scope>
</reference>
<dbReference type="EC" id="2.1.1.185" evidence="4"/>
<dbReference type="InterPro" id="IPR001537">
    <property type="entry name" value="SpoU_MeTrfase"/>
</dbReference>
<dbReference type="InterPro" id="IPR004441">
    <property type="entry name" value="rRNA_MeTrfase_TrmH"/>
</dbReference>
<feature type="domain" description="tRNA/rRNA methyltransferase SpoU type" evidence="3">
    <location>
        <begin position="103"/>
        <end position="243"/>
    </location>
</feature>
<dbReference type="GO" id="GO:0003723">
    <property type="term" value="F:RNA binding"/>
    <property type="evidence" value="ECO:0007669"/>
    <property type="project" value="InterPro"/>
</dbReference>
<evidence type="ECO:0000256" key="1">
    <source>
        <dbReference type="ARBA" id="ARBA00022603"/>
    </source>
</evidence>
<dbReference type="GO" id="GO:0008173">
    <property type="term" value="F:RNA methyltransferase activity"/>
    <property type="evidence" value="ECO:0007669"/>
    <property type="project" value="InterPro"/>
</dbReference>
<dbReference type="Pfam" id="PF00588">
    <property type="entry name" value="SpoU_methylase"/>
    <property type="match status" value="1"/>
</dbReference>
<evidence type="ECO:0000259" key="3">
    <source>
        <dbReference type="Pfam" id="PF00588"/>
    </source>
</evidence>